<dbReference type="PATRIC" id="fig|135735.6.peg.1743"/>
<name>A0A1X7G286_9BACI</name>
<protein>
    <submittedName>
        <fullName evidence="1">Uncharacterized protein</fullName>
    </submittedName>
</protein>
<organism evidence="1 2">
    <name type="scientific">Priestia filamentosa</name>
    <dbReference type="NCBI Taxonomy" id="1402861"/>
    <lineage>
        <taxon>Bacteria</taxon>
        <taxon>Bacillati</taxon>
        <taxon>Bacillota</taxon>
        <taxon>Bacilli</taxon>
        <taxon>Bacillales</taxon>
        <taxon>Bacillaceae</taxon>
        <taxon>Priestia</taxon>
    </lineage>
</organism>
<evidence type="ECO:0000313" key="2">
    <source>
        <dbReference type="Proteomes" id="UP000036202"/>
    </source>
</evidence>
<accession>A0A1X7G286</accession>
<dbReference type="Proteomes" id="UP000036202">
    <property type="component" value="Chromosome"/>
</dbReference>
<reference evidence="2" key="2">
    <citation type="submission" date="2015-06" db="EMBL/GenBank/DDBJ databases">
        <title>Genome Sequence of Bacillus endophyticus and Analysis of its Companion Mechanism in the Ketogulonigenium vulgare-Bacillus strain Consortium.</title>
        <authorList>
            <person name="Jia N."/>
            <person name="Du J."/>
            <person name="Ding M.-Z."/>
            <person name="Gao F."/>
            <person name="Yuan Y.-J."/>
        </authorList>
    </citation>
    <scope>NUCLEOTIDE SEQUENCE [LARGE SCALE GENOMIC DNA]</scope>
    <source>
        <strain evidence="2">Hbe603</strain>
    </source>
</reference>
<evidence type="ECO:0000313" key="1">
    <source>
        <dbReference type="EMBL" id="AKO92130.1"/>
    </source>
</evidence>
<accession>A0A0H4KET2</accession>
<gene>
    <name evidence="1" type="ORF">BEH_08470</name>
</gene>
<reference evidence="1 2" key="1">
    <citation type="journal article" date="2015" name="PLoS ONE">
        <title>Genome Sequence of Bacillus endophyticus and Analysis of Its Companion Mechanism in the Ketogulonigenium vulgare-Bacillus Strain Consortium.</title>
        <authorList>
            <person name="Jia N."/>
            <person name="Du J."/>
            <person name="Ding M.Z."/>
            <person name="Gao F."/>
            <person name="Yuan Y.J."/>
        </authorList>
    </citation>
    <scope>NUCLEOTIDE SEQUENCE [LARGE SCALE GENOMIC DNA]</scope>
    <source>
        <strain evidence="1 2">Hbe603</strain>
    </source>
</reference>
<keyword evidence="2" id="KW-1185">Reference proteome</keyword>
<dbReference type="AlphaFoldDB" id="A0A1X7G286"/>
<dbReference type="EMBL" id="CP011974">
    <property type="protein sequence ID" value="AKO92130.1"/>
    <property type="molecule type" value="Genomic_DNA"/>
</dbReference>
<dbReference type="KEGG" id="beo:BEH_08470"/>
<proteinExistence type="predicted"/>
<sequence length="59" mass="6485">MLKMNINKRIISIVFLLLVGVGLVSYLGILGLKSTYYAQPKGSTNIINTDNHQIECSST</sequence>